<organism evidence="2">
    <name type="scientific">marine metagenome</name>
    <dbReference type="NCBI Taxonomy" id="408172"/>
    <lineage>
        <taxon>unclassified sequences</taxon>
        <taxon>metagenomes</taxon>
        <taxon>ecological metagenomes</taxon>
    </lineage>
</organism>
<sequence>MKKTLLAISVLLFTLSSYSQQYEYKVLSTIESVVKTRKIGLGGLVAERSRMISEAEGINYKETTTIRMDDNEEEKKEKKKKKNADRSEMRTKQYEETKLLNFYNQFGIRFQNIATNDAIIISKINALASEGWELDFVSASVEAMSGYDDPNGIVFTRYIFKRLKQ</sequence>
<reference evidence="2" key="1">
    <citation type="submission" date="2018-05" db="EMBL/GenBank/DDBJ databases">
        <authorList>
            <person name="Lanie J.A."/>
            <person name="Ng W.-L."/>
            <person name="Kazmierczak K.M."/>
            <person name="Andrzejewski T.M."/>
            <person name="Davidsen T.M."/>
            <person name="Wayne K.J."/>
            <person name="Tettelin H."/>
            <person name="Glass J.I."/>
            <person name="Rusch D."/>
            <person name="Podicherti R."/>
            <person name="Tsui H.-C.T."/>
            <person name="Winkler M.E."/>
        </authorList>
    </citation>
    <scope>NUCLEOTIDE SEQUENCE</scope>
</reference>
<dbReference type="AlphaFoldDB" id="A0A381SXL4"/>
<name>A0A381SXL4_9ZZZZ</name>
<dbReference type="EMBL" id="UINC01003721">
    <property type="protein sequence ID" value="SVA08716.1"/>
    <property type="molecule type" value="Genomic_DNA"/>
</dbReference>
<evidence type="ECO:0008006" key="3">
    <source>
        <dbReference type="Google" id="ProtNLM"/>
    </source>
</evidence>
<evidence type="ECO:0000313" key="2">
    <source>
        <dbReference type="EMBL" id="SVA08716.1"/>
    </source>
</evidence>
<evidence type="ECO:0000256" key="1">
    <source>
        <dbReference type="SAM" id="MobiDB-lite"/>
    </source>
</evidence>
<feature type="compositionally biased region" description="Basic and acidic residues" evidence="1">
    <location>
        <begin position="67"/>
        <end position="76"/>
    </location>
</feature>
<accession>A0A381SXL4</accession>
<proteinExistence type="predicted"/>
<protein>
    <recommendedName>
        <fullName evidence="3">DUF4177 domain-containing protein</fullName>
    </recommendedName>
</protein>
<feature type="region of interest" description="Disordered" evidence="1">
    <location>
        <begin position="63"/>
        <end position="90"/>
    </location>
</feature>
<gene>
    <name evidence="2" type="ORF">METZ01_LOCUS61570</name>
</gene>